<accession>A0ABQ2C373</accession>
<comment type="caution">
    <text evidence="1">The sequence shown here is derived from an EMBL/GenBank/DDBJ whole genome shotgun (WGS) entry which is preliminary data.</text>
</comment>
<dbReference type="Proteomes" id="UP000603295">
    <property type="component" value="Unassembled WGS sequence"/>
</dbReference>
<reference evidence="2" key="1">
    <citation type="journal article" date="2019" name="Int. J. Syst. Evol. Microbiol.">
        <title>The Global Catalogue of Microorganisms (GCM) 10K type strain sequencing project: providing services to taxonomists for standard genome sequencing and annotation.</title>
        <authorList>
            <consortium name="The Broad Institute Genomics Platform"/>
            <consortium name="The Broad Institute Genome Sequencing Center for Infectious Disease"/>
            <person name="Wu L."/>
            <person name="Ma J."/>
        </authorList>
    </citation>
    <scope>NUCLEOTIDE SEQUENCE [LARGE SCALE GENOMIC DNA]</scope>
    <source>
        <strain evidence="2">CCM 8609</strain>
    </source>
</reference>
<evidence type="ECO:0000313" key="2">
    <source>
        <dbReference type="Proteomes" id="UP000603295"/>
    </source>
</evidence>
<keyword evidence="2" id="KW-1185">Reference proteome</keyword>
<name>A0ABQ2C373_9LACO</name>
<proteinExistence type="predicted"/>
<evidence type="ECO:0000313" key="1">
    <source>
        <dbReference type="EMBL" id="GGI62327.1"/>
    </source>
</evidence>
<dbReference type="EMBL" id="BMDS01000001">
    <property type="protein sequence ID" value="GGI62327.1"/>
    <property type="molecule type" value="Genomic_DNA"/>
</dbReference>
<sequence length="115" mass="13198">MGITDEENFKTIFKRVGDWVNHVLSVFNHSLSTDVTNDIEYYQRHGYQWNNWCGNIYLSNGLKLFWGVNRSFYNYGSPGGSYDCRQSLGNHFAVVVVNRNCLRGYLDCSSAPARA</sequence>
<gene>
    <name evidence="1" type="ORF">GCM10011459_01610</name>
</gene>
<protein>
    <submittedName>
        <fullName evidence="1">Uncharacterized protein</fullName>
    </submittedName>
</protein>
<organism evidence="1 2">
    <name type="scientific">Limosilactobacillus caviae</name>
    <dbReference type="NCBI Taxonomy" id="1769424"/>
    <lineage>
        <taxon>Bacteria</taxon>
        <taxon>Bacillati</taxon>
        <taxon>Bacillota</taxon>
        <taxon>Bacilli</taxon>
        <taxon>Lactobacillales</taxon>
        <taxon>Lactobacillaceae</taxon>
        <taxon>Limosilactobacillus</taxon>
    </lineage>
</organism>